<protein>
    <submittedName>
        <fullName evidence="2">Uncharacterized protein</fullName>
    </submittedName>
</protein>
<evidence type="ECO:0000313" key="2">
    <source>
        <dbReference type="EMBL" id="KAF2456956.1"/>
    </source>
</evidence>
<reference evidence="2" key="1">
    <citation type="journal article" date="2020" name="Stud. Mycol.">
        <title>101 Dothideomycetes genomes: a test case for predicting lifestyles and emergence of pathogens.</title>
        <authorList>
            <person name="Haridas S."/>
            <person name="Albert R."/>
            <person name="Binder M."/>
            <person name="Bloem J."/>
            <person name="Labutti K."/>
            <person name="Salamov A."/>
            <person name="Andreopoulos B."/>
            <person name="Baker S."/>
            <person name="Barry K."/>
            <person name="Bills G."/>
            <person name="Bluhm B."/>
            <person name="Cannon C."/>
            <person name="Castanera R."/>
            <person name="Culley D."/>
            <person name="Daum C."/>
            <person name="Ezra D."/>
            <person name="Gonzalez J."/>
            <person name="Henrissat B."/>
            <person name="Kuo A."/>
            <person name="Liang C."/>
            <person name="Lipzen A."/>
            <person name="Lutzoni F."/>
            <person name="Magnuson J."/>
            <person name="Mondo S."/>
            <person name="Nolan M."/>
            <person name="Ohm R."/>
            <person name="Pangilinan J."/>
            <person name="Park H.-J."/>
            <person name="Ramirez L."/>
            <person name="Alfaro M."/>
            <person name="Sun H."/>
            <person name="Tritt A."/>
            <person name="Yoshinaga Y."/>
            <person name="Zwiers L.-H."/>
            <person name="Turgeon B."/>
            <person name="Goodwin S."/>
            <person name="Spatafora J."/>
            <person name="Crous P."/>
            <person name="Grigoriev I."/>
        </authorList>
    </citation>
    <scope>NUCLEOTIDE SEQUENCE</scope>
    <source>
        <strain evidence="2">ATCC 16933</strain>
    </source>
</reference>
<sequence length="165" mass="18607">MAASEVHLCGWSFAYFVVIREGRRPPRNEIQRPRTISSAIVILLGHQDRRRVGLCTVPEGERCGALQRHSFTSSHTGTGMYGRPLRPLPRPWRAREAAHPRSAAGKSPLHPYDGFRSHRRSAQRAASKSKMLLTGVDISVVHGEEAEERERENRFLVEPRPPQAT</sequence>
<evidence type="ECO:0000256" key="1">
    <source>
        <dbReference type="SAM" id="MobiDB-lite"/>
    </source>
</evidence>
<dbReference type="EMBL" id="MU001682">
    <property type="protein sequence ID" value="KAF2456956.1"/>
    <property type="molecule type" value="Genomic_DNA"/>
</dbReference>
<dbReference type="Proteomes" id="UP000799766">
    <property type="component" value="Unassembled WGS sequence"/>
</dbReference>
<gene>
    <name evidence="2" type="ORF">BDY21DRAFT_346610</name>
</gene>
<feature type="compositionally biased region" description="Basic and acidic residues" evidence="1">
    <location>
        <begin position="142"/>
        <end position="157"/>
    </location>
</feature>
<evidence type="ECO:0000313" key="3">
    <source>
        <dbReference type="Proteomes" id="UP000799766"/>
    </source>
</evidence>
<keyword evidence="3" id="KW-1185">Reference proteome</keyword>
<dbReference type="AlphaFoldDB" id="A0A6A6NZ34"/>
<organism evidence="2 3">
    <name type="scientific">Lineolata rhizophorae</name>
    <dbReference type="NCBI Taxonomy" id="578093"/>
    <lineage>
        <taxon>Eukaryota</taxon>
        <taxon>Fungi</taxon>
        <taxon>Dikarya</taxon>
        <taxon>Ascomycota</taxon>
        <taxon>Pezizomycotina</taxon>
        <taxon>Dothideomycetes</taxon>
        <taxon>Dothideomycetes incertae sedis</taxon>
        <taxon>Lineolatales</taxon>
        <taxon>Lineolataceae</taxon>
        <taxon>Lineolata</taxon>
    </lineage>
</organism>
<accession>A0A6A6NZ34</accession>
<proteinExistence type="predicted"/>
<feature type="region of interest" description="Disordered" evidence="1">
    <location>
        <begin position="71"/>
        <end position="165"/>
    </location>
</feature>
<name>A0A6A6NZ34_9PEZI</name>